<dbReference type="EMBL" id="EF587911">
    <property type="protein sequence ID" value="ABQ59244.1"/>
    <property type="molecule type" value="mRNA"/>
</dbReference>
<dbReference type="eggNOG" id="KOG0157">
    <property type="taxonomic scope" value="Eukaryota"/>
</dbReference>
<dbReference type="PANTHER" id="PTHR24291">
    <property type="entry name" value="CYTOCHROME P450 FAMILY 4"/>
    <property type="match status" value="1"/>
</dbReference>
<dbReference type="PANTHER" id="PTHR24291:SF171">
    <property type="entry name" value="PROTEIN LUTEIN DEFICIENT 5, CHLOROPLASTIC"/>
    <property type="match status" value="1"/>
</dbReference>
<dbReference type="OMA" id="DGIHRIW"/>
<feature type="region of interest" description="Disordered" evidence="4">
    <location>
        <begin position="1"/>
        <end position="25"/>
    </location>
</feature>
<feature type="binding site" description="axial binding residue" evidence="2">
    <location>
        <position position="526"/>
    </location>
    <ligand>
        <name>heme</name>
        <dbReference type="ChEBI" id="CHEBI:30413"/>
    </ligand>
    <ligandPart>
        <name>Fe</name>
        <dbReference type="ChEBI" id="CHEBI:18248"/>
    </ligandPart>
</feature>
<dbReference type="GO" id="GO:0016123">
    <property type="term" value="P:xanthophyll biosynthetic process"/>
    <property type="evidence" value="ECO:0000318"/>
    <property type="project" value="GO_Central"/>
</dbReference>
<dbReference type="CDD" id="cd11046">
    <property type="entry name" value="CYP97"/>
    <property type="match status" value="1"/>
</dbReference>
<evidence type="ECO:0000313" key="6">
    <source>
        <dbReference type="EMBL" id="PNW87653.1"/>
    </source>
</evidence>
<dbReference type="AlphaFoldDB" id="A5YU14"/>
<dbReference type="EMBL" id="CM008963">
    <property type="protein sequence ID" value="PNW87653.1"/>
    <property type="molecule type" value="Genomic_DNA"/>
</dbReference>
<keyword evidence="7" id="KW-1185">Reference proteome</keyword>
<name>A5YU14_CHLRE</name>
<reference evidence="5" key="2">
    <citation type="journal article" date="2009" name="Plant Cell Physiol.">
        <title>The evolution and function of carotenoid hydroxylases in Arabidopsis.</title>
        <authorList>
            <person name="Kim J."/>
            <person name="Smith J.J."/>
            <person name="Tian L."/>
            <person name="Dellapenna D."/>
        </authorList>
    </citation>
    <scope>NUCLEOTIDE SEQUENCE</scope>
</reference>
<proteinExistence type="evidence at transcript level"/>
<protein>
    <submittedName>
        <fullName evidence="5">CYP97A5</fullName>
    </submittedName>
</protein>
<keyword evidence="2 3" id="KW-0408">Iron</keyword>
<evidence type="ECO:0000256" key="3">
    <source>
        <dbReference type="RuleBase" id="RU000461"/>
    </source>
</evidence>
<dbReference type="GO" id="GO:0005506">
    <property type="term" value="F:iron ion binding"/>
    <property type="evidence" value="ECO:0007669"/>
    <property type="project" value="InterPro"/>
</dbReference>
<dbReference type="InterPro" id="IPR001128">
    <property type="entry name" value="Cyt_P450"/>
</dbReference>
<reference evidence="6" key="3">
    <citation type="submission" date="2017-07" db="EMBL/GenBank/DDBJ databases">
        <title>WGS assembly of Chlamydomonas reinhardtii.</title>
        <authorList>
            <consortium name="Chlamydomonas Annotation Team"/>
            <consortium name="JGI Annotation Team"/>
            <person name="Merchant S.S."/>
            <person name="Prochnik S.E."/>
            <person name="Vallon O."/>
            <person name="Harris E.H."/>
            <person name="Karpowicz S.J."/>
            <person name="Witman G.B."/>
            <person name="Terry A."/>
            <person name="Salamov A."/>
            <person name="Fritz-Laylin L.K."/>
            <person name="Marechal-Drouard L."/>
            <person name="Marshall W.F."/>
            <person name="Qu L.H."/>
            <person name="Nelson D.R."/>
            <person name="Sanderfoot A.A."/>
            <person name="Spalding M.H."/>
            <person name="Kapitonov V.V."/>
            <person name="Ren Q."/>
            <person name="Ferris P."/>
            <person name="Lindquist E."/>
            <person name="Shapiro H."/>
            <person name="Lucas S.M."/>
            <person name="Grimwood J."/>
            <person name="Schmutz J."/>
            <person name="Grigoriev I.V."/>
            <person name="Rokhsar D.S."/>
        </authorList>
    </citation>
    <scope>NUCLEOTIDE SEQUENCE</scope>
    <source>
        <strain evidence="6">CC-503 cw92 mt+</strain>
    </source>
</reference>
<dbReference type="PRINTS" id="PR00463">
    <property type="entry name" value="EP450I"/>
</dbReference>
<dbReference type="KEGG" id="cre:CHLRE_02g142266v5"/>
<dbReference type="HOGENOM" id="CLU_001570_5_5_1"/>
<dbReference type="PRINTS" id="PR00385">
    <property type="entry name" value="P450"/>
</dbReference>
<reference evidence="6 7" key="1">
    <citation type="journal article" date="2007" name="Science">
        <title>The Chlamydomonas genome reveals the evolution of key animal and plant functions.</title>
        <authorList>
            <person name="Merchant S.S."/>
            <person name="Prochnik S.E."/>
            <person name="Vallon O."/>
            <person name="Harris E.H."/>
            <person name="Karpowicz S.J."/>
            <person name="Witman G.B."/>
            <person name="Terry A."/>
            <person name="Salamov A."/>
            <person name="Fritz-Laylin L.K."/>
            <person name="Marechal-Drouard L."/>
            <person name="Marshall W.F."/>
            <person name="Qu L.H."/>
            <person name="Nelson D.R."/>
            <person name="Sanderfoot A.A."/>
            <person name="Spalding M.H."/>
            <person name="Kapitonov V.V."/>
            <person name="Ren Q."/>
            <person name="Ferris P."/>
            <person name="Lindquist E."/>
            <person name="Shapiro H."/>
            <person name="Lucas S.M."/>
            <person name="Grimwood J."/>
            <person name="Schmutz J."/>
            <person name="Cardol P."/>
            <person name="Cerutti H."/>
            <person name="Chanfreau G."/>
            <person name="Chen C.L."/>
            <person name="Cognat V."/>
            <person name="Croft M.T."/>
            <person name="Dent R."/>
            <person name="Dutcher S."/>
            <person name="Fernandez E."/>
            <person name="Fukuzawa H."/>
            <person name="Gonzalez-Ballester D."/>
            <person name="Gonzalez-Halphen D."/>
            <person name="Hallmann A."/>
            <person name="Hanikenne M."/>
            <person name="Hippler M."/>
            <person name="Inwood W."/>
            <person name="Jabbari K."/>
            <person name="Kalanon M."/>
            <person name="Kuras R."/>
            <person name="Lefebvre P.A."/>
            <person name="Lemaire S.D."/>
            <person name="Lobanov A.V."/>
            <person name="Lohr M."/>
            <person name="Manuell A."/>
            <person name="Meier I."/>
            <person name="Mets L."/>
            <person name="Mittag M."/>
            <person name="Mittelmeier T."/>
            <person name="Moroney J.V."/>
            <person name="Moseley J."/>
            <person name="Napoli C."/>
            <person name="Nedelcu A.M."/>
            <person name="Niyogi K."/>
            <person name="Novoselov S.V."/>
            <person name="Paulsen I.T."/>
            <person name="Pazour G."/>
            <person name="Purton S."/>
            <person name="Ral J.P."/>
            <person name="Riano-Pachon D.M."/>
            <person name="Riekhof W."/>
            <person name="Rymarquis L."/>
            <person name="Schroda M."/>
            <person name="Stern D."/>
            <person name="Umen J."/>
            <person name="Willows R."/>
            <person name="Wilson N."/>
            <person name="Zimmer S.L."/>
            <person name="Allmer J."/>
            <person name="Balk J."/>
            <person name="Bisova K."/>
            <person name="Chen C.J."/>
            <person name="Elias M."/>
            <person name="Gendler K."/>
            <person name="Hauser C."/>
            <person name="Lamb M.R."/>
            <person name="Ledford H."/>
            <person name="Long J.C."/>
            <person name="Minagawa J."/>
            <person name="Page M.D."/>
            <person name="Pan J."/>
            <person name="Pootakham W."/>
            <person name="Roje S."/>
            <person name="Rose A."/>
            <person name="Stahlberg E."/>
            <person name="Terauchi A.M."/>
            <person name="Yang P."/>
            <person name="Ball S."/>
            <person name="Bowler C."/>
            <person name="Dieckmann C.L."/>
            <person name="Gladyshev V.N."/>
            <person name="Green P."/>
            <person name="Jorgensen R."/>
            <person name="Mayfield S."/>
            <person name="Mueller-Roeber B."/>
            <person name="Rajamani S."/>
            <person name="Sayre R.T."/>
            <person name="Brokstein P."/>
            <person name="Dubchak I."/>
            <person name="Goodstein D."/>
            <person name="Hornick L."/>
            <person name="Huang Y.W."/>
            <person name="Jhaveri J."/>
            <person name="Luo Y."/>
            <person name="Martinez D."/>
            <person name="Ngau W.C."/>
            <person name="Otillar B."/>
            <person name="Poliakov A."/>
            <person name="Porter A."/>
            <person name="Szajkowski L."/>
            <person name="Werner G."/>
            <person name="Zhou K."/>
            <person name="Grigoriev I.V."/>
            <person name="Rokhsar D.S."/>
            <person name="Grossman A.R."/>
        </authorList>
    </citation>
    <scope>NUCLEOTIDE SEQUENCE [LARGE SCALE GENOMIC DNA]</scope>
    <source>
        <strain evidence="7">CC-503</strain>
        <strain evidence="6">CC-503 cw92 mt+</strain>
    </source>
</reference>
<keyword evidence="2 3" id="KW-0349">Heme</keyword>
<dbReference type="Proteomes" id="UP000006906">
    <property type="component" value="Chromosome 2"/>
</dbReference>
<gene>
    <name evidence="6" type="ORF">CHLRE_02g142266v5</name>
</gene>
<sequence>MQTQRPLASPGRQASIPARRAYSLRPPLTQRQLPIARAEPPQTEEIKLFGIIPTAPRSSKLGENLEDRIQSGEFTDSGSTKEKLTRPLRQALAKEPLVGRSAARFLADLGRQWRAEASKRMPEARGDIREIVGQPVFVPLYKLFLVYGKIFRLSFGPKSFVIISDPAYAKQILLTNADKYSKGLLSEILDFVMGTGLIPADGEIWKARRRAVVPALHRKYVMSMVDMFGDCAAHGASATLDKYAASGTSLDMENFFSRLGLDIIGKAVFNYDFDSLAHDDPVIQAVYTLLREAEHRSTAPIAYWNIPGIQFVVPRQKRCQEALVLVNECLDGLIDKCKKLVEEEDAVFGEEFLSERDPSILHFLLASGDEISSKQLRDDLMTMLIAGHETTAAVLTWTLYLLSQHPEAAAAIRKEVDELLGDRKPGVEDLRALKMTTRVINEAMRLYPQPPVLIRRALQDDHFDQFTVPAGSDLFISVWNLHRSPKLWDEPDKFKPERFGPLDSPIPNEVTENFAYLPFGGGRRKCIGDQFALFEAVVALAMLMRRYEFNLDESKGTVGMTTGATIHTTNGLNMFVRRRDPLTVPPTSSSVAETVSTGYAFACGPAVMPVASAEVVAAPATAAGGGCPFHTAAGAAVPAATMSLRPTGPPSA</sequence>
<dbReference type="Gene3D" id="1.10.630.10">
    <property type="entry name" value="Cytochrome P450"/>
    <property type="match status" value="1"/>
</dbReference>
<dbReference type="InterPro" id="IPR036396">
    <property type="entry name" value="Cyt_P450_sf"/>
</dbReference>
<keyword evidence="3" id="KW-0503">Monooxygenase</keyword>
<keyword evidence="2 3" id="KW-0479">Metal-binding</keyword>
<dbReference type="RefSeq" id="XP_001700492.1">
    <property type="nucleotide sequence ID" value="XM_001700440.2"/>
</dbReference>
<dbReference type="FunCoup" id="A5YU14">
    <property type="interactions" value="592"/>
</dbReference>
<dbReference type="OrthoDB" id="1470350at2759"/>
<dbReference type="GO" id="GO:0016705">
    <property type="term" value="F:oxidoreductase activity, acting on paired donors, with incorporation or reduction of molecular oxygen"/>
    <property type="evidence" value="ECO:0007669"/>
    <property type="project" value="InterPro"/>
</dbReference>
<dbReference type="GO" id="GO:0010291">
    <property type="term" value="F:beta-carotene 3-hydroxylase activity"/>
    <property type="evidence" value="ECO:0000318"/>
    <property type="project" value="GO_Central"/>
</dbReference>
<keyword evidence="3" id="KW-0560">Oxidoreductase</keyword>
<evidence type="ECO:0000313" key="5">
    <source>
        <dbReference type="EMBL" id="ABQ59244.1"/>
    </source>
</evidence>
<comment type="similarity">
    <text evidence="1 3">Belongs to the cytochrome P450 family.</text>
</comment>
<evidence type="ECO:0000256" key="1">
    <source>
        <dbReference type="ARBA" id="ARBA00010617"/>
    </source>
</evidence>
<evidence type="ECO:0000313" key="7">
    <source>
        <dbReference type="Proteomes" id="UP000006906"/>
    </source>
</evidence>
<dbReference type="InterPro" id="IPR017972">
    <property type="entry name" value="Cyt_P450_CS"/>
</dbReference>
<dbReference type="Pfam" id="PF00067">
    <property type="entry name" value="p450"/>
    <property type="match status" value="1"/>
</dbReference>
<dbReference type="Gramene" id="PNW87653">
    <property type="protein sequence ID" value="PNW87653"/>
    <property type="gene ID" value="CHLRE_02g142266v5"/>
</dbReference>
<dbReference type="InterPro" id="IPR002401">
    <property type="entry name" value="Cyt_P450_E_grp-I"/>
</dbReference>
<dbReference type="SUPFAM" id="SSF48264">
    <property type="entry name" value="Cytochrome P450"/>
    <property type="match status" value="1"/>
</dbReference>
<dbReference type="STRING" id="3055.A5YU14"/>
<dbReference type="GO" id="GO:0020037">
    <property type="term" value="F:heme binding"/>
    <property type="evidence" value="ECO:0007669"/>
    <property type="project" value="InterPro"/>
</dbReference>
<accession>A5YU14</accession>
<dbReference type="GeneID" id="5726062"/>
<organism evidence="5">
    <name type="scientific">Chlamydomonas reinhardtii</name>
    <name type="common">Chlamydomonas smithii</name>
    <dbReference type="NCBI Taxonomy" id="3055"/>
    <lineage>
        <taxon>Eukaryota</taxon>
        <taxon>Viridiplantae</taxon>
        <taxon>Chlorophyta</taxon>
        <taxon>core chlorophytes</taxon>
        <taxon>Chlorophyceae</taxon>
        <taxon>CS clade</taxon>
        <taxon>Chlamydomonadales</taxon>
        <taxon>Chlamydomonadaceae</taxon>
        <taxon>Chlamydomonas</taxon>
    </lineage>
</organism>
<evidence type="ECO:0000256" key="4">
    <source>
        <dbReference type="SAM" id="MobiDB-lite"/>
    </source>
</evidence>
<dbReference type="InterPro" id="IPR050196">
    <property type="entry name" value="Cytochrome_P450_Monoox"/>
</dbReference>
<evidence type="ECO:0000256" key="2">
    <source>
        <dbReference type="PIRSR" id="PIRSR602401-1"/>
    </source>
</evidence>
<dbReference type="PROSITE" id="PS00086">
    <property type="entry name" value="CYTOCHROME_P450"/>
    <property type="match status" value="1"/>
</dbReference>
<comment type="cofactor">
    <cofactor evidence="2">
        <name>heme</name>
        <dbReference type="ChEBI" id="CHEBI:30413"/>
    </cofactor>
</comment>
<dbReference type="PaxDb" id="3055-EDO98047"/>